<evidence type="ECO:0000313" key="2">
    <source>
        <dbReference type="EMBL" id="MDI1487417.1"/>
    </source>
</evidence>
<feature type="region of interest" description="Disordered" evidence="1">
    <location>
        <begin position="63"/>
        <end position="120"/>
    </location>
</feature>
<gene>
    <name evidence="2" type="ORF">OHK93_006687</name>
</gene>
<dbReference type="AlphaFoldDB" id="A0AA43QKI4"/>
<dbReference type="Proteomes" id="UP001161017">
    <property type="component" value="Unassembled WGS sequence"/>
</dbReference>
<evidence type="ECO:0000313" key="3">
    <source>
        <dbReference type="Proteomes" id="UP001161017"/>
    </source>
</evidence>
<dbReference type="EMBL" id="JAPUFD010000005">
    <property type="protein sequence ID" value="MDI1487417.1"/>
    <property type="molecule type" value="Genomic_DNA"/>
</dbReference>
<accession>A0AA43QKI4</accession>
<feature type="compositionally biased region" description="Pro residues" evidence="1">
    <location>
        <begin position="145"/>
        <end position="158"/>
    </location>
</feature>
<feature type="compositionally biased region" description="Polar residues" evidence="1">
    <location>
        <begin position="1"/>
        <end position="16"/>
    </location>
</feature>
<feature type="compositionally biased region" description="Low complexity" evidence="1">
    <location>
        <begin position="204"/>
        <end position="272"/>
    </location>
</feature>
<feature type="region of interest" description="Disordered" evidence="1">
    <location>
        <begin position="196"/>
        <end position="298"/>
    </location>
</feature>
<protein>
    <submittedName>
        <fullName evidence="2">Uncharacterized protein</fullName>
    </submittedName>
</protein>
<feature type="compositionally biased region" description="Basic and acidic residues" evidence="1">
    <location>
        <begin position="173"/>
        <end position="183"/>
    </location>
</feature>
<proteinExistence type="predicted"/>
<feature type="compositionally biased region" description="Low complexity" evidence="1">
    <location>
        <begin position="91"/>
        <end position="120"/>
    </location>
</feature>
<feature type="compositionally biased region" description="Low complexity" evidence="1">
    <location>
        <begin position="63"/>
        <end position="79"/>
    </location>
</feature>
<feature type="compositionally biased region" description="Low complexity" evidence="1">
    <location>
        <begin position="280"/>
        <end position="298"/>
    </location>
</feature>
<keyword evidence="3" id="KW-1185">Reference proteome</keyword>
<name>A0AA43QKI4_9LECA</name>
<feature type="region of interest" description="Disordered" evidence="1">
    <location>
        <begin position="143"/>
        <end position="183"/>
    </location>
</feature>
<feature type="region of interest" description="Disordered" evidence="1">
    <location>
        <begin position="1"/>
        <end position="38"/>
    </location>
</feature>
<evidence type="ECO:0000256" key="1">
    <source>
        <dbReference type="SAM" id="MobiDB-lite"/>
    </source>
</evidence>
<organism evidence="2 3">
    <name type="scientific">Ramalina farinacea</name>
    <dbReference type="NCBI Taxonomy" id="258253"/>
    <lineage>
        <taxon>Eukaryota</taxon>
        <taxon>Fungi</taxon>
        <taxon>Dikarya</taxon>
        <taxon>Ascomycota</taxon>
        <taxon>Pezizomycotina</taxon>
        <taxon>Lecanoromycetes</taxon>
        <taxon>OSLEUM clade</taxon>
        <taxon>Lecanoromycetidae</taxon>
        <taxon>Lecanorales</taxon>
        <taxon>Lecanorineae</taxon>
        <taxon>Ramalinaceae</taxon>
        <taxon>Ramalina</taxon>
    </lineage>
</organism>
<comment type="caution">
    <text evidence="2">The sequence shown here is derived from an EMBL/GenBank/DDBJ whole genome shotgun (WGS) entry which is preliminary data.</text>
</comment>
<sequence>MTAATPGSSAQSTPTSDVAGVAKPPATPHSAKLPPQEQERVSALLALNTIILRELQNLQTLGAAASPAQTSPQQASTQQKAPDGSLGSGEAQKSPPATASTPTTTTPTPQTPKMTKPAPKQIFDNYLKRLQVNIAYLLALSQGKPVPPHPLAMEPPPDAWSMPAPGEAGPPDAEEKGKEVAQEFREAYQVLKKLWPNYKPGVRPPQAAGQQQQQQQGIPGQPSQTAKPNQAQMGMGQAGQSQGPIPSQMQMAQAQKQQQQQKQLQQMGGPQMNLQAQEMPQYPNPQQQQQQNPTSLPQ</sequence>
<reference evidence="2" key="1">
    <citation type="journal article" date="2023" name="Genome Biol. Evol.">
        <title>First Whole Genome Sequence and Flow Cytometry Genome Size Data for the Lichen-Forming Fungus Ramalina farinacea (Ascomycota).</title>
        <authorList>
            <person name="Llewellyn T."/>
            <person name="Mian S."/>
            <person name="Hill R."/>
            <person name="Leitch I.J."/>
            <person name="Gaya E."/>
        </authorList>
    </citation>
    <scope>NUCLEOTIDE SEQUENCE</scope>
    <source>
        <strain evidence="2">LIQ254RAFAR</strain>
    </source>
</reference>